<proteinExistence type="predicted"/>
<dbReference type="GeneID" id="86051426"/>
<protein>
    <submittedName>
        <fullName evidence="1">Conserved domain protein</fullName>
    </submittedName>
</protein>
<keyword evidence="2" id="KW-1185">Reference proteome</keyword>
<dbReference type="eggNOG" id="COG3209">
    <property type="taxonomic scope" value="Bacteria"/>
</dbReference>
<dbReference type="Gene3D" id="3.40.390.10">
    <property type="entry name" value="Collagenase (Catalytic Domain)"/>
    <property type="match status" value="1"/>
</dbReference>
<accession>F3PU49</accession>
<evidence type="ECO:0000313" key="1">
    <source>
        <dbReference type="EMBL" id="EGF56494.1"/>
    </source>
</evidence>
<name>F3PU49_9BACE</name>
<gene>
    <name evidence="1" type="ORF">HMPREF9446_02270</name>
</gene>
<dbReference type="RefSeq" id="WP_009125528.1">
    <property type="nucleotide sequence ID" value="NZ_GL882637.1"/>
</dbReference>
<dbReference type="STRING" id="763034.HMPREF9446_02270"/>
<dbReference type="GO" id="GO:0008237">
    <property type="term" value="F:metallopeptidase activity"/>
    <property type="evidence" value="ECO:0007669"/>
    <property type="project" value="InterPro"/>
</dbReference>
<dbReference type="Proteomes" id="UP000003416">
    <property type="component" value="Unassembled WGS sequence"/>
</dbReference>
<dbReference type="InterPro" id="IPR024079">
    <property type="entry name" value="MetalloPept_cat_dom_sf"/>
</dbReference>
<dbReference type="EMBL" id="AFBN01000040">
    <property type="protein sequence ID" value="EGF56494.1"/>
    <property type="molecule type" value="Genomic_DNA"/>
</dbReference>
<evidence type="ECO:0000313" key="2">
    <source>
        <dbReference type="Proteomes" id="UP000003416"/>
    </source>
</evidence>
<reference evidence="1 2" key="1">
    <citation type="submission" date="2011-02" db="EMBL/GenBank/DDBJ databases">
        <authorList>
            <person name="Weinstock G."/>
            <person name="Sodergren E."/>
            <person name="Clifton S."/>
            <person name="Fulton L."/>
            <person name="Fulton B."/>
            <person name="Courtney L."/>
            <person name="Fronick C."/>
            <person name="Harrison M."/>
            <person name="Strong C."/>
            <person name="Farmer C."/>
            <person name="Delahaunty K."/>
            <person name="Markovic C."/>
            <person name="Hall O."/>
            <person name="Minx P."/>
            <person name="Tomlinson C."/>
            <person name="Mitreva M."/>
            <person name="Hou S."/>
            <person name="Chen J."/>
            <person name="Wollam A."/>
            <person name="Pepin K.H."/>
            <person name="Johnson M."/>
            <person name="Bhonagiri V."/>
            <person name="Zhang X."/>
            <person name="Suruliraj S."/>
            <person name="Warren W."/>
            <person name="Chinwalla A."/>
            <person name="Mardis E.R."/>
            <person name="Wilson R.K."/>
        </authorList>
    </citation>
    <scope>NUCLEOTIDE SEQUENCE [LARGE SCALE GENOMIC DNA]</scope>
    <source>
        <strain evidence="1 2">YIT 12057</strain>
    </source>
</reference>
<sequence>MNWHDYGARYYDIKDNEPVFQIVNQDKLTKTTSSVVMAETYRNSLDIKIGTKAVPNMLNNNDNRTFAHELGHSGGLDHTMDLENLMTQKFIIQKEDGDYLKATLLNRSQIQTIRDNYIHNKLNRHIPNWRQRLKKRQ</sequence>
<organism evidence="1 2">
    <name type="scientific">Bacteroides fluxus YIT 12057</name>
    <dbReference type="NCBI Taxonomy" id="763034"/>
    <lineage>
        <taxon>Bacteria</taxon>
        <taxon>Pseudomonadati</taxon>
        <taxon>Bacteroidota</taxon>
        <taxon>Bacteroidia</taxon>
        <taxon>Bacteroidales</taxon>
        <taxon>Bacteroidaceae</taxon>
        <taxon>Bacteroides</taxon>
    </lineage>
</organism>
<dbReference type="AlphaFoldDB" id="F3PU49"/>
<dbReference type="HOGENOM" id="CLU_1861172_0_0_10"/>
<dbReference type="SUPFAM" id="SSF55486">
    <property type="entry name" value="Metalloproteases ('zincins'), catalytic domain"/>
    <property type="match status" value="1"/>
</dbReference>
<comment type="caution">
    <text evidence="1">The sequence shown here is derived from an EMBL/GenBank/DDBJ whole genome shotgun (WGS) entry which is preliminary data.</text>
</comment>